<dbReference type="InterPro" id="IPR029068">
    <property type="entry name" value="Glyas_Bleomycin-R_OHBP_Dase"/>
</dbReference>
<keyword evidence="2" id="KW-0456">Lyase</keyword>
<comment type="caution">
    <text evidence="4">The sequence shown here is derived from an EMBL/GenBank/DDBJ whole genome shotgun (WGS) entry which is preliminary data.</text>
</comment>
<protein>
    <recommendedName>
        <fullName evidence="2">3-dehydroshikimate dehydratase</fullName>
        <shortName evidence="2">DSD</shortName>
        <ecNumber evidence="2">4.2.1.118</ecNumber>
    </recommendedName>
</protein>
<dbReference type="EMBL" id="JAAZSQ010000021">
    <property type="protein sequence ID" value="NKX56241.1"/>
    <property type="molecule type" value="Genomic_DNA"/>
</dbReference>
<feature type="binding site" evidence="2">
    <location>
        <position position="191"/>
    </location>
    <ligand>
        <name>a divalent metal cation</name>
        <dbReference type="ChEBI" id="CHEBI:60240"/>
        <note>catalytic</note>
    </ligand>
</feature>
<reference evidence="4 5" key="1">
    <citation type="submission" date="2020-04" db="EMBL/GenBank/DDBJ databases">
        <title>Arthrobacter sp. nov.</title>
        <authorList>
            <person name="Liu S."/>
        </authorList>
    </citation>
    <scope>NUCLEOTIDE SEQUENCE [LARGE SCALE GENOMIC DNA]</scope>
    <source>
        <strain evidence="4 5">E918</strain>
    </source>
</reference>
<evidence type="ECO:0000313" key="4">
    <source>
        <dbReference type="EMBL" id="NKX56241.1"/>
    </source>
</evidence>
<keyword evidence="5" id="KW-1185">Reference proteome</keyword>
<dbReference type="InterPro" id="IPR013022">
    <property type="entry name" value="Xyl_isomerase-like_TIM-brl"/>
</dbReference>
<dbReference type="InterPro" id="IPR004360">
    <property type="entry name" value="Glyas_Fos-R_dOase_dom"/>
</dbReference>
<keyword evidence="4" id="KW-0670">Pyruvate</keyword>
<feature type="binding site" evidence="2">
    <location>
        <position position="134"/>
    </location>
    <ligand>
        <name>a divalent metal cation</name>
        <dbReference type="ChEBI" id="CHEBI:60240"/>
        <note>catalytic</note>
    </ligand>
</feature>
<evidence type="ECO:0000313" key="5">
    <source>
        <dbReference type="Proteomes" id="UP000544090"/>
    </source>
</evidence>
<feature type="domain" description="VOC" evidence="3">
    <location>
        <begin position="441"/>
        <end position="587"/>
    </location>
</feature>
<sequence length="639" mass="70324">MRTSIATVCLSGTLEEKMHACARAGFDGIEIFEQDLLVSPQSPAQIRALAAELGLSLDLYQPFRDFEGVDEQQLADNLYRAEAKFMLMRELGMDLMLLCSNVATATLGDDGTAAAQLRLLGDLAARYGIRIAYEALAWGRFVNDFEHAWRIVELADHPNIGTCLDSFHILSRGWDPAGIEKIPAEKIFFVQLADAPQLSMDILSWSRHYRVFPGEGAWALDQFLGHLVRGGYAGPVSLEIFNDVFRQADEVRTAVDAMRSLIWLAERTSVHLQETDGPQARYPMELATLPQVPEPTGFNFAEVKAEDTGQLQTLLGQLGFTFQGRHRTKAVQLWTQGRARIIINEQQARNQEPAIAALGFDVADPVRAASRAVQLKAEPVPRQSQADEEVLQGVYAPDTTEVFFCQGTGDGTAAWTREFARPQDSSAAGTAGNTGLDLVTQVDHVNLAQPWQHFDESVLFYESTLALAPSPSTEVPSPVGLVRSQVMRTHDGAVRLALNIAPLVMEKPGPSSESAYPQHIAFACTDLVALARRAVAAGLEFLQIPANYYADLQARFRLDPALLATLQELNLLYDRDEHGEFLHFYTATVGSVFFEVVERRGGYNGYGAPNAPVRLAAQYLLAQRSRDGSAKIAGYARNR</sequence>
<organism evidence="4 5">
    <name type="scientific">Arthrobacter mobilis</name>
    <dbReference type="NCBI Taxonomy" id="2724944"/>
    <lineage>
        <taxon>Bacteria</taxon>
        <taxon>Bacillati</taxon>
        <taxon>Actinomycetota</taxon>
        <taxon>Actinomycetes</taxon>
        <taxon>Micrococcales</taxon>
        <taxon>Micrococcaceae</taxon>
        <taxon>Arthrobacter</taxon>
    </lineage>
</organism>
<gene>
    <name evidence="4" type="ORF">HGG74_17250</name>
</gene>
<dbReference type="RefSeq" id="WP_168488372.1">
    <property type="nucleotide sequence ID" value="NZ_JAAZSQ010000021.1"/>
</dbReference>
<dbReference type="GO" id="GO:0046565">
    <property type="term" value="F:3-dehydroshikimate dehydratase activity"/>
    <property type="evidence" value="ECO:0007669"/>
    <property type="project" value="UniProtKB-UniRule"/>
</dbReference>
<dbReference type="Pfam" id="PF01261">
    <property type="entry name" value="AP_endonuc_2"/>
    <property type="match status" value="1"/>
</dbReference>
<keyword evidence="4" id="KW-0413">Isomerase</keyword>
<dbReference type="Proteomes" id="UP000544090">
    <property type="component" value="Unassembled WGS sequence"/>
</dbReference>
<accession>A0A7X6HHL8</accession>
<dbReference type="InterPro" id="IPR050312">
    <property type="entry name" value="IolE/XylAMocC-like"/>
</dbReference>
<dbReference type="GO" id="GO:0046872">
    <property type="term" value="F:metal ion binding"/>
    <property type="evidence" value="ECO:0007669"/>
    <property type="project" value="UniProtKB-UniRule"/>
</dbReference>
<keyword evidence="2" id="KW-0479">Metal-binding</keyword>
<name>A0A7X6HHL8_9MICC</name>
<feature type="binding site" evidence="2">
    <location>
        <position position="519"/>
    </location>
    <ligand>
        <name>Mg(2+)</name>
        <dbReference type="ChEBI" id="CHEBI:18420"/>
    </ligand>
</feature>
<comment type="function">
    <text evidence="2">Catalyzes the conversion of 3-dehydroshikimate to protocatechuate (3,4-dihydroxybenzoate), a common intermediate of quinate and shikimate degradation pathways.</text>
</comment>
<dbReference type="InterPro" id="IPR043700">
    <property type="entry name" value="DSD"/>
</dbReference>
<dbReference type="SUPFAM" id="SSF51658">
    <property type="entry name" value="Xylose isomerase-like"/>
    <property type="match status" value="1"/>
</dbReference>
<dbReference type="GO" id="GO:0016853">
    <property type="term" value="F:isomerase activity"/>
    <property type="evidence" value="ECO:0007669"/>
    <property type="project" value="UniProtKB-KW"/>
</dbReference>
<comment type="similarity">
    <text evidence="2">Belongs to the bacterial two-domain DSD family.</text>
</comment>
<dbReference type="SUPFAM" id="SSF54593">
    <property type="entry name" value="Glyoxalase/Bleomycin resistance protein/Dihydroxybiphenyl dioxygenase"/>
    <property type="match status" value="1"/>
</dbReference>
<dbReference type="UniPathway" id="UPA00088"/>
<feature type="binding site" evidence="2">
    <location>
        <position position="165"/>
    </location>
    <ligand>
        <name>a divalent metal cation</name>
        <dbReference type="ChEBI" id="CHEBI:60240"/>
        <note>catalytic</note>
    </ligand>
</feature>
<dbReference type="Gene3D" id="3.20.20.150">
    <property type="entry name" value="Divalent-metal-dependent TIM barrel enzymes"/>
    <property type="match status" value="1"/>
</dbReference>
<dbReference type="Gene3D" id="3.10.180.10">
    <property type="entry name" value="2,3-Dihydroxybiphenyl 1,2-Dioxygenase, domain 1"/>
    <property type="match status" value="2"/>
</dbReference>
<comment type="cofactor">
    <cofactor evidence="2">
        <name>a divalent metal cation</name>
        <dbReference type="ChEBI" id="CHEBI:60240"/>
    </cofactor>
</comment>
<evidence type="ECO:0000256" key="2">
    <source>
        <dbReference type="HAMAP-Rule" id="MF_02238"/>
    </source>
</evidence>
<evidence type="ECO:0000259" key="3">
    <source>
        <dbReference type="PROSITE" id="PS51819"/>
    </source>
</evidence>
<dbReference type="PANTHER" id="PTHR12110:SF21">
    <property type="entry name" value="XYLOSE ISOMERASE-LIKE TIM BARREL DOMAIN-CONTAINING PROTEIN"/>
    <property type="match status" value="1"/>
</dbReference>
<dbReference type="EC" id="4.2.1.118" evidence="2"/>
<dbReference type="Pfam" id="PF14696">
    <property type="entry name" value="Glyoxalase_5"/>
    <property type="match status" value="1"/>
</dbReference>
<dbReference type="HAMAP" id="MF_02238">
    <property type="entry name" value="DSD"/>
    <property type="match status" value="1"/>
</dbReference>
<proteinExistence type="inferred from homology"/>
<feature type="domain" description="VOC" evidence="3">
    <location>
        <begin position="297"/>
        <end position="407"/>
    </location>
</feature>
<evidence type="ECO:0000256" key="1">
    <source>
        <dbReference type="ARBA" id="ARBA00023277"/>
    </source>
</evidence>
<dbReference type="InterPro" id="IPR036237">
    <property type="entry name" value="Xyl_isomerase-like_sf"/>
</dbReference>
<dbReference type="InterPro" id="IPR037523">
    <property type="entry name" value="VOC_core"/>
</dbReference>
<dbReference type="GO" id="GO:0046279">
    <property type="term" value="P:3,4-dihydroxybenzoate biosynthetic process"/>
    <property type="evidence" value="ECO:0007669"/>
    <property type="project" value="UniProtKB-UniRule"/>
</dbReference>
<keyword evidence="1" id="KW-0119">Carbohydrate metabolism</keyword>
<feature type="binding site" evidence="2">
    <location>
        <position position="595"/>
    </location>
    <ligand>
        <name>Mg(2+)</name>
        <dbReference type="ChEBI" id="CHEBI:18420"/>
    </ligand>
</feature>
<dbReference type="Pfam" id="PF00903">
    <property type="entry name" value="Glyoxalase"/>
    <property type="match status" value="1"/>
</dbReference>
<dbReference type="PANTHER" id="PTHR12110">
    <property type="entry name" value="HYDROXYPYRUVATE ISOMERASE"/>
    <property type="match status" value="1"/>
</dbReference>
<comment type="pathway">
    <text evidence="2">Aromatic compound metabolism; 3,4-dihydroxybenzoate biosynthesis.</text>
</comment>
<dbReference type="PROSITE" id="PS51819">
    <property type="entry name" value="VOC"/>
    <property type="match status" value="2"/>
</dbReference>
<feature type="binding site" evidence="2">
    <location>
        <position position="239"/>
    </location>
    <ligand>
        <name>a divalent metal cation</name>
        <dbReference type="ChEBI" id="CHEBI:60240"/>
        <note>catalytic</note>
    </ligand>
</feature>
<comment type="catalytic activity">
    <reaction evidence="2">
        <text>3-dehydroshikimate = 3,4-dihydroxybenzoate + H2O</text>
        <dbReference type="Rhea" id="RHEA:24848"/>
        <dbReference type="ChEBI" id="CHEBI:15377"/>
        <dbReference type="ChEBI" id="CHEBI:16630"/>
        <dbReference type="ChEBI" id="CHEBI:36241"/>
        <dbReference type="EC" id="4.2.1.118"/>
    </reaction>
</comment>
<dbReference type="AlphaFoldDB" id="A0A7X6HHL8"/>
<feature type="binding site" evidence="2">
    <location>
        <position position="444"/>
    </location>
    <ligand>
        <name>Mg(2+)</name>
        <dbReference type="ChEBI" id="CHEBI:18420"/>
    </ligand>
</feature>